<gene>
    <name evidence="1" type="ORF">DXB99_06405</name>
</gene>
<evidence type="ECO:0000313" key="2">
    <source>
        <dbReference type="Proteomes" id="UP000260758"/>
    </source>
</evidence>
<dbReference type="Proteomes" id="UP000260758">
    <property type="component" value="Unassembled WGS sequence"/>
</dbReference>
<dbReference type="EMBL" id="QSTP01000005">
    <property type="protein sequence ID" value="RGM72165.1"/>
    <property type="molecule type" value="Genomic_DNA"/>
</dbReference>
<dbReference type="AlphaFoldDB" id="A0A3E4YBR6"/>
<name>A0A3E4YBR6_9FIRM</name>
<reference evidence="1 2" key="1">
    <citation type="submission" date="2018-08" db="EMBL/GenBank/DDBJ databases">
        <title>A genome reference for cultivated species of the human gut microbiota.</title>
        <authorList>
            <person name="Zou Y."/>
            <person name="Xue W."/>
            <person name="Luo G."/>
        </authorList>
    </citation>
    <scope>NUCLEOTIDE SEQUENCE [LARGE SCALE GENOMIC DNA]</scope>
    <source>
        <strain evidence="1 2">OM07-13</strain>
    </source>
</reference>
<organism evidence="1 2">
    <name type="scientific">Agathobacter rectalis</name>
    <dbReference type="NCBI Taxonomy" id="39491"/>
    <lineage>
        <taxon>Bacteria</taxon>
        <taxon>Bacillati</taxon>
        <taxon>Bacillota</taxon>
        <taxon>Clostridia</taxon>
        <taxon>Lachnospirales</taxon>
        <taxon>Lachnospiraceae</taxon>
        <taxon>Agathobacter</taxon>
    </lineage>
</organism>
<sequence length="368" mass="43773">MNIEETRLVLEEKYINFLCIDAPKELINADDPRDEIEKLRDDFKFMHTFIQPNISQEAFCIIENYQIYQLELEAIINVLSDLHDSSVEVDKNTSFYKFLNDWSKIAKAPYPLFYNENTDKYEKIGSDDSYDDIYNGLFYLKNLIDYSISVAKDNEIKIDLNKFIDSFNYNSLKDLNEMTNRFLSELTNLKEHGFSFKLEEIESQLLNTKSLNTQYFSLIYDENKEMEFLKYGFNHISDVLEISNLLSNHIKEIDTIIKKKDNIDKKLDKVINMIAEYNDDNDKPYEKYKFVDFAYIDEDKYFNAFDNNIISKVKPYPIEYKSLKAFTDTVNQYDKFVDDIKNDFEDYMVKADMGLEQEAYENAYDMEM</sequence>
<protein>
    <submittedName>
        <fullName evidence="1">Uncharacterized protein</fullName>
    </submittedName>
</protein>
<comment type="caution">
    <text evidence="1">The sequence shown here is derived from an EMBL/GenBank/DDBJ whole genome shotgun (WGS) entry which is preliminary data.</text>
</comment>
<accession>A0A3E4YBR6</accession>
<evidence type="ECO:0000313" key="1">
    <source>
        <dbReference type="EMBL" id="RGM72165.1"/>
    </source>
</evidence>
<proteinExistence type="predicted"/>
<dbReference type="RefSeq" id="WP_117718674.1">
    <property type="nucleotide sequence ID" value="NZ_QSTP01000005.1"/>
</dbReference>